<dbReference type="GO" id="GO:0005737">
    <property type="term" value="C:cytoplasm"/>
    <property type="evidence" value="ECO:0007669"/>
    <property type="project" value="TreeGrafter"/>
</dbReference>
<dbReference type="InterPro" id="IPR012674">
    <property type="entry name" value="Calycin"/>
</dbReference>
<gene>
    <name evidence="4" type="ORF">IMG5_144560</name>
</gene>
<proteinExistence type="inferred from homology"/>
<evidence type="ECO:0000256" key="1">
    <source>
        <dbReference type="ARBA" id="ARBA00006889"/>
    </source>
</evidence>
<dbReference type="Proteomes" id="UP000008983">
    <property type="component" value="Unassembled WGS sequence"/>
</dbReference>
<name>G0QXP5_ICHMU</name>
<evidence type="ECO:0000313" key="5">
    <source>
        <dbReference type="Proteomes" id="UP000008983"/>
    </source>
</evidence>
<organism evidence="4 5">
    <name type="scientific">Ichthyophthirius multifiliis</name>
    <name type="common">White spot disease agent</name>
    <name type="synonym">Ich</name>
    <dbReference type="NCBI Taxonomy" id="5932"/>
    <lineage>
        <taxon>Eukaryota</taxon>
        <taxon>Sar</taxon>
        <taxon>Alveolata</taxon>
        <taxon>Ciliophora</taxon>
        <taxon>Intramacronucleata</taxon>
        <taxon>Oligohymenophorea</taxon>
        <taxon>Hymenostomatida</taxon>
        <taxon>Ophryoglenina</taxon>
        <taxon>Ichthyophthirius</taxon>
    </lineage>
</organism>
<sequence>MIKFLILSLLCVSALAVSGNKGACRAQNYTNVDVDFSNRYLGRWYNIYVSASMPFQYRDDLCNLDEYSIDKYGNMRALYKGMHANQKVTEFLQQVKKVGPGHLKIKFFSLQPIGANYEVPYINDDYTVSVVVGCNAFGFLGQSDIWIITRSYNPDPLEVQKALDFIKQAGFDDSDLVPVSTKGCAKIK</sequence>
<dbReference type="SUPFAM" id="SSF50814">
    <property type="entry name" value="Lipocalins"/>
    <property type="match status" value="1"/>
</dbReference>
<dbReference type="AlphaFoldDB" id="G0QXP5"/>
<dbReference type="InterPro" id="IPR022272">
    <property type="entry name" value="Lipocalin_CS"/>
</dbReference>
<comment type="similarity">
    <text evidence="1 2">Belongs to the calycin superfamily. Lipocalin family.</text>
</comment>
<dbReference type="InParanoid" id="G0QXP5"/>
<keyword evidence="5" id="KW-1185">Reference proteome</keyword>
<dbReference type="Gene3D" id="2.40.128.20">
    <property type="match status" value="1"/>
</dbReference>
<evidence type="ECO:0000256" key="2">
    <source>
        <dbReference type="PIRNR" id="PIRNR036893"/>
    </source>
</evidence>
<feature type="signal peptide" evidence="2">
    <location>
        <begin position="1"/>
        <end position="16"/>
    </location>
</feature>
<dbReference type="STRING" id="857967.G0QXP5"/>
<dbReference type="GO" id="GO:0006629">
    <property type="term" value="P:lipid metabolic process"/>
    <property type="evidence" value="ECO:0007669"/>
    <property type="project" value="TreeGrafter"/>
</dbReference>
<dbReference type="InterPro" id="IPR000566">
    <property type="entry name" value="Lipocln_cytosolic_FA-bd_dom"/>
</dbReference>
<dbReference type="OMA" id="CYNTEND"/>
<reference evidence="4 5" key="1">
    <citation type="submission" date="2011-07" db="EMBL/GenBank/DDBJ databases">
        <authorList>
            <person name="Coyne R."/>
            <person name="Brami D."/>
            <person name="Johnson J."/>
            <person name="Hostetler J."/>
            <person name="Hannick L."/>
            <person name="Clark T."/>
            <person name="Cassidy-Hanley D."/>
            <person name="Inman J."/>
        </authorList>
    </citation>
    <scope>NUCLEOTIDE SEQUENCE [LARGE SCALE GENOMIC DNA]</scope>
    <source>
        <strain evidence="4 5">G5</strain>
    </source>
</reference>
<feature type="domain" description="Lipocalin/cytosolic fatty-acid binding" evidence="3">
    <location>
        <begin position="38"/>
        <end position="178"/>
    </location>
</feature>
<dbReference type="EMBL" id="GL984086">
    <property type="protein sequence ID" value="EGR29982.1"/>
    <property type="molecule type" value="Genomic_DNA"/>
</dbReference>
<dbReference type="GeneID" id="14906121"/>
<evidence type="ECO:0000259" key="3">
    <source>
        <dbReference type="Pfam" id="PF08212"/>
    </source>
</evidence>
<dbReference type="PANTHER" id="PTHR10612:SF34">
    <property type="entry name" value="APOLIPOPROTEIN D"/>
    <property type="match status" value="1"/>
</dbReference>
<dbReference type="InterPro" id="IPR022271">
    <property type="entry name" value="Lipocalin_ApoD"/>
</dbReference>
<protein>
    <submittedName>
        <fullName evidence="4">Lipoprotein blc, putative</fullName>
    </submittedName>
</protein>
<dbReference type="eggNOG" id="KOG4824">
    <property type="taxonomic scope" value="Eukaryota"/>
</dbReference>
<dbReference type="PANTHER" id="PTHR10612">
    <property type="entry name" value="APOLIPOPROTEIN D"/>
    <property type="match status" value="1"/>
</dbReference>
<dbReference type="RefSeq" id="XP_004031218.1">
    <property type="nucleotide sequence ID" value="XM_004031170.1"/>
</dbReference>
<keyword evidence="4" id="KW-0449">Lipoprotein</keyword>
<accession>G0QXP5</accession>
<evidence type="ECO:0000313" key="4">
    <source>
        <dbReference type="EMBL" id="EGR29982.1"/>
    </source>
</evidence>
<dbReference type="GO" id="GO:0000302">
    <property type="term" value="P:response to reactive oxygen species"/>
    <property type="evidence" value="ECO:0007669"/>
    <property type="project" value="TreeGrafter"/>
</dbReference>
<keyword evidence="2" id="KW-0732">Signal</keyword>
<dbReference type="PROSITE" id="PS00213">
    <property type="entry name" value="LIPOCALIN"/>
    <property type="match status" value="1"/>
</dbReference>
<feature type="chain" id="PRO_5013435473" evidence="2">
    <location>
        <begin position="17"/>
        <end position="188"/>
    </location>
</feature>
<dbReference type="Pfam" id="PF08212">
    <property type="entry name" value="Lipocalin_2"/>
    <property type="match status" value="1"/>
</dbReference>
<dbReference type="PIRSF" id="PIRSF036893">
    <property type="entry name" value="Lipocalin_ApoD"/>
    <property type="match status" value="1"/>
</dbReference>